<protein>
    <submittedName>
        <fullName evidence="1">Uncharacterized protein</fullName>
    </submittedName>
</protein>
<reference evidence="1" key="1">
    <citation type="submission" date="2019-08" db="EMBL/GenBank/DDBJ databases">
        <authorList>
            <person name="Kucharzyk K."/>
            <person name="Murdoch R.W."/>
            <person name="Higgins S."/>
            <person name="Loffler F."/>
        </authorList>
    </citation>
    <scope>NUCLEOTIDE SEQUENCE</scope>
</reference>
<name>A0A645C5I6_9ZZZZ</name>
<evidence type="ECO:0000313" key="1">
    <source>
        <dbReference type="EMBL" id="MPM72889.1"/>
    </source>
</evidence>
<dbReference type="EMBL" id="VSSQ01025023">
    <property type="protein sequence ID" value="MPM72889.1"/>
    <property type="molecule type" value="Genomic_DNA"/>
</dbReference>
<comment type="caution">
    <text evidence="1">The sequence shown here is derived from an EMBL/GenBank/DDBJ whole genome shotgun (WGS) entry which is preliminary data.</text>
</comment>
<accession>A0A645C5I6</accession>
<gene>
    <name evidence="1" type="ORF">SDC9_119865</name>
</gene>
<dbReference type="AlphaFoldDB" id="A0A645C5I6"/>
<sequence>MRNLLNIQKVLLHIQIMMVFFMRENQLDKLNGLLLENPKMERRDKGGGTKNVMN</sequence>
<organism evidence="1">
    <name type="scientific">bioreactor metagenome</name>
    <dbReference type="NCBI Taxonomy" id="1076179"/>
    <lineage>
        <taxon>unclassified sequences</taxon>
        <taxon>metagenomes</taxon>
        <taxon>ecological metagenomes</taxon>
    </lineage>
</organism>
<proteinExistence type="predicted"/>